<organism evidence="1 2">
    <name type="scientific">Celeribacter ethanolicus</name>
    <dbReference type="NCBI Taxonomy" id="1758178"/>
    <lineage>
        <taxon>Bacteria</taxon>
        <taxon>Pseudomonadati</taxon>
        <taxon>Pseudomonadota</taxon>
        <taxon>Alphaproteobacteria</taxon>
        <taxon>Rhodobacterales</taxon>
        <taxon>Roseobacteraceae</taxon>
        <taxon>Celeribacter</taxon>
    </lineage>
</organism>
<name>A0A291GG23_9RHOB</name>
<dbReference type="EMBL" id="CP022196">
    <property type="protein sequence ID" value="ATG49012.1"/>
    <property type="molecule type" value="Genomic_DNA"/>
</dbReference>
<dbReference type="InterPro" id="IPR009389">
    <property type="entry name" value="DUF1045"/>
</dbReference>
<dbReference type="AlphaFoldDB" id="A0A291GG23"/>
<evidence type="ECO:0000313" key="2">
    <source>
        <dbReference type="Proteomes" id="UP000217935"/>
    </source>
</evidence>
<proteinExistence type="predicted"/>
<protein>
    <submittedName>
        <fullName evidence="1">Phosphonate metabolism protein</fullName>
    </submittedName>
</protein>
<evidence type="ECO:0000313" key="1">
    <source>
        <dbReference type="EMBL" id="ATG49012.1"/>
    </source>
</evidence>
<dbReference type="RefSeq" id="WP_096806617.1">
    <property type="nucleotide sequence ID" value="NZ_CP022196.1"/>
</dbReference>
<dbReference type="NCBIfam" id="TIGR03223">
    <property type="entry name" value="Phn_opern_protn"/>
    <property type="match status" value="1"/>
</dbReference>
<dbReference type="Gene3D" id="3.90.1140.10">
    <property type="entry name" value="Cyclic phosphodiesterase"/>
    <property type="match status" value="1"/>
</dbReference>
<dbReference type="KEGG" id="ceh:CEW89_16415"/>
<dbReference type="Proteomes" id="UP000217935">
    <property type="component" value="Chromosome"/>
</dbReference>
<dbReference type="OrthoDB" id="4954742at2"/>
<dbReference type="PIRSF" id="PIRSF033328">
    <property type="entry name" value="Phest_Mll4975"/>
    <property type="match status" value="1"/>
</dbReference>
<accession>A0A291GG23</accession>
<dbReference type="Pfam" id="PF06299">
    <property type="entry name" value="DUF1045"/>
    <property type="match status" value="1"/>
</dbReference>
<keyword evidence="2" id="KW-1185">Reference proteome</keyword>
<dbReference type="STRING" id="1758178.GCA_001550095_02280"/>
<gene>
    <name evidence="1" type="ORF">CEW89_16415</name>
</gene>
<reference evidence="1 2" key="1">
    <citation type="submission" date="2017-06" db="EMBL/GenBank/DDBJ databases">
        <title>Celeribacter sp. TSPH2 complete genome sequence.</title>
        <authorList>
            <person name="Woo J.-H."/>
            <person name="Kim H.-S."/>
        </authorList>
    </citation>
    <scope>NUCLEOTIDE SEQUENCE [LARGE SCALE GENOMIC DNA]</scope>
    <source>
        <strain evidence="1 2">TSPH2</strain>
    </source>
</reference>
<sequence>MDEFKRYAVYYAPAPGPFAEFCAHWLGWDAFEGIELPHPAIEGLPAPIREITEAPRKYGFHGTLKPPFRLTGTRAELMADLAGFAAVHKPIEMEGLALTRIGGFFALTPVGDLTPLEFLAGEIVATLDPHRAQPSETELARRRSAGLSERQNALLTQWGYPYVMEEFKFHLTLTGKLSIEEAEAVKAALEPALAPLLPHPFRIEDLCLFGEAEDGRFHLLHRYTLSG</sequence>